<reference key="1">
    <citation type="journal article" date="2000" name="Nature">
        <title>Sequence and analysis of chromosome 1 of the plant Arabidopsis thaliana.</title>
        <authorList>
            <person name="Theologis A."/>
            <person name="Ecker J.R."/>
            <person name="Palm C.J."/>
            <person name="Federspiel N.A."/>
            <person name="Kaul S."/>
            <person name="White O."/>
            <person name="Alonso J."/>
            <person name="Altafi H."/>
            <person name="Araujo R."/>
            <person name="Bowman C.L."/>
            <person name="Brooks S.Y."/>
            <person name="Buehler E."/>
            <person name="Chan A."/>
            <person name="Chao Q."/>
            <person name="Chen H."/>
            <person name="Cheuk R.F."/>
            <person name="Chin C.W."/>
            <person name="Chung M.K."/>
            <person name="Conn L."/>
            <person name="Conway A.B."/>
            <person name="Conway A.R."/>
            <person name="Creasy T.H."/>
            <person name="Dewar K."/>
            <person name="Dunn P."/>
            <person name="Etgu P."/>
            <person name="Feldblyum T.V."/>
            <person name="Feng J."/>
            <person name="Fong B."/>
            <person name="Fujii C.Y."/>
            <person name="Gill J.E."/>
            <person name="Goldsmith A.D."/>
            <person name="Haas B."/>
            <person name="Hansen N.F."/>
            <person name="Hughes B."/>
            <person name="Huizar L."/>
            <person name="Hunter J.L."/>
            <person name="Jenkins J."/>
            <person name="Johnson-Hopson C."/>
            <person name="Khan S."/>
            <person name="Khaykin E."/>
            <person name="Kim C.J."/>
            <person name="Koo H.L."/>
            <person name="Kremenetskaia I."/>
            <person name="Kurtz D.B."/>
            <person name="Kwan A."/>
            <person name="Lam B."/>
            <person name="Langin-Hooper S."/>
            <person name="Lee A."/>
            <person name="Lee J.M."/>
            <person name="Lenz C.A."/>
            <person name="Li J.H."/>
            <person name="Li Y."/>
            <person name="Lin X."/>
            <person name="Liu S.X."/>
            <person name="Liu Z.A."/>
            <person name="Luros J.S."/>
            <person name="Maiti R."/>
            <person name="Marziali A."/>
            <person name="Militscher J."/>
            <person name="Miranda M."/>
            <person name="Nguyen M."/>
            <person name="Nierman W.C."/>
            <person name="Osborne B.I."/>
            <person name="Pai G."/>
            <person name="Peterson J."/>
            <person name="Pham P.K."/>
            <person name="Rizzo M."/>
            <person name="Rooney T."/>
            <person name="Rowley D."/>
            <person name="Sakano H."/>
            <person name="Salzberg S.L."/>
            <person name="Schwartz J.R."/>
            <person name="Shinn P."/>
            <person name="Southwick A.M."/>
            <person name="Sun H."/>
            <person name="Tallon L.J."/>
            <person name="Tambunga G."/>
            <person name="Toriumi M.J."/>
            <person name="Town C.D."/>
            <person name="Utterback T."/>
            <person name="Van Aken S."/>
            <person name="Vaysberg M."/>
            <person name="Vysotskaia V.S."/>
            <person name="Walker M."/>
            <person name="Wu D."/>
            <person name="Yu G."/>
            <person name="Fraser C.M."/>
            <person name="Venter J.C."/>
            <person name="Davis R.W."/>
        </authorList>
    </citation>
    <scope>NUCLEOTIDE SEQUENCE [LARGE SCALE GENOMIC DNA]</scope>
    <source>
        <strain>cv. Columbia</strain>
    </source>
</reference>
<protein>
    <submittedName>
        <fullName evidence="1">F9C16.2</fullName>
    </submittedName>
</protein>
<dbReference type="AlphaFoldDB" id="Q9LP16"/>
<organism evidence="1">
    <name type="scientific">Arabidopsis thaliana</name>
    <name type="common">Mouse-ear cress</name>
    <dbReference type="NCBI Taxonomy" id="3702"/>
    <lineage>
        <taxon>Eukaryota</taxon>
        <taxon>Viridiplantae</taxon>
        <taxon>Streptophyta</taxon>
        <taxon>Embryophyta</taxon>
        <taxon>Tracheophyta</taxon>
        <taxon>Spermatophyta</taxon>
        <taxon>Magnoliopsida</taxon>
        <taxon>eudicotyledons</taxon>
        <taxon>Gunneridae</taxon>
        <taxon>Pentapetalae</taxon>
        <taxon>rosids</taxon>
        <taxon>malvids</taxon>
        <taxon>Brassicales</taxon>
        <taxon>Brassicaceae</taxon>
        <taxon>Camelineae</taxon>
        <taxon>Arabidopsis</taxon>
    </lineage>
</organism>
<reference evidence="1" key="3">
    <citation type="submission" date="2000-06" db="EMBL/GenBank/DDBJ databases">
        <authorList>
            <person name="Cheuk R."/>
            <person name="Shinn P."/>
            <person name="Brooks S."/>
            <person name="Buehler E."/>
            <person name="Chao Q."/>
            <person name="Johnson-Hopson C."/>
            <person name="Khan S."/>
            <person name="Kim C."/>
            <person name="Altafi H."/>
            <person name="Bei B."/>
            <person name="Chin C."/>
            <person name="Chiou J."/>
            <person name="Choi E."/>
            <person name="Conn L."/>
            <person name="Conway A."/>
            <person name="Gonzalez A."/>
            <person name="Hansen N."/>
            <person name="Howing B."/>
            <person name="Koo T."/>
            <person name="Lam B."/>
            <person name="Lee J."/>
            <person name="Lenz C."/>
            <person name="Li J."/>
            <person name="Liu A."/>
            <person name="Liu J."/>
            <person name="Liu S."/>
            <person name="Mukharsky N."/>
            <person name="Nguyen M."/>
            <person name="Palm C."/>
            <person name="Pham P."/>
            <person name="Sakano H."/>
            <person name="Schwartz J."/>
            <person name="Southwick A."/>
            <person name="Thaveri A."/>
            <person name="Toriumi M."/>
            <person name="Vaysberg M."/>
            <person name="Yu G."/>
            <person name="Davis R."/>
            <person name="Federspiel N."/>
            <person name="Theologis A."/>
            <person name="Ecker J."/>
        </authorList>
    </citation>
    <scope>NUCLEOTIDE SEQUENCE</scope>
</reference>
<proteinExistence type="predicted"/>
<reference evidence="1" key="2">
    <citation type="submission" date="2000-05" db="EMBL/GenBank/DDBJ databases">
        <title>Genomic sequence for Arabidopsis thaliana BAC F9C16 from chromosome I.</title>
        <authorList>
            <person name="Shinn P."/>
            <person name="Brooks S."/>
            <person name="Buehler E."/>
            <person name="Chao Q."/>
            <person name="Johnson-Hopson C."/>
            <person name="Khan S."/>
            <person name="Kieleczawa J."/>
            <person name="Kim C."/>
            <person name="Altafi H."/>
            <person name="Bei Q."/>
            <person name="Chin C."/>
            <person name="Chiou J."/>
            <person name="Choi E."/>
            <person name="Conn L."/>
            <person name="Conway A."/>
            <person name="Gonzales A."/>
            <person name="Hansen N."/>
            <person name="Howing B."/>
            <person name="Koo T."/>
            <person name="Lam B."/>
            <person name="Lee J."/>
            <person name="Lenz C."/>
            <person name="Li J."/>
            <person name="Liu A."/>
            <person name="Liu K."/>
            <person name="Liu S."/>
            <person name="Mukharsky N."/>
            <person name="Nguyen M."/>
            <person name="Palm C."/>
            <person name="Pham P."/>
            <person name="Sakano H."/>
            <person name="Schwartz J."/>
            <person name="Southwick A."/>
            <person name="Thaveri A."/>
            <person name="Toriumi M."/>
            <person name="Vaysberg M."/>
            <person name="Yu G."/>
            <person name="Federspiel N.A."/>
            <person name="Theologis A."/>
            <person name="Ecker J.R."/>
        </authorList>
    </citation>
    <scope>NUCLEOTIDE SEQUENCE</scope>
</reference>
<dbReference type="EMBL" id="AC022314">
    <property type="protein sequence ID" value="AAF79691.1"/>
    <property type="molecule type" value="Genomic_DNA"/>
</dbReference>
<name>Q9LP16_ARATH</name>
<evidence type="ECO:0000313" key="1">
    <source>
        <dbReference type="EMBL" id="AAF79691.1"/>
    </source>
</evidence>
<sequence>MLNQSCLMKKKKLKKKKIKAVYSHIIAITQAPVLESLSIKLISQKSDAYRDIEVCVGTAIERCVRELCFESDTCSIGSALVVLPSSLCTRSSDFSACDFDAVQCGSYGSYLRDKFVLLLLSGCYVLKTMVIEQCPGDSAGHFIETDAKTTGGYWEIGYSSQYSSQYVCYKFNYDFVNILMYPESRKDLNSCN</sequence>
<accession>Q9LP16</accession>